<reference evidence="1" key="2">
    <citation type="journal article" date="2021" name="PeerJ">
        <title>Extensive microbial diversity within the chicken gut microbiome revealed by metagenomics and culture.</title>
        <authorList>
            <person name="Gilroy R."/>
            <person name="Ravi A."/>
            <person name="Getino M."/>
            <person name="Pursley I."/>
            <person name="Horton D.L."/>
            <person name="Alikhan N.F."/>
            <person name="Baker D."/>
            <person name="Gharbi K."/>
            <person name="Hall N."/>
            <person name="Watson M."/>
            <person name="Adriaenssens E.M."/>
            <person name="Foster-Nyarko E."/>
            <person name="Jarju S."/>
            <person name="Secka A."/>
            <person name="Antonio M."/>
            <person name="Oren A."/>
            <person name="Chaudhuri R.R."/>
            <person name="La Ragione R."/>
            <person name="Hildebrand F."/>
            <person name="Pallen M.J."/>
        </authorList>
    </citation>
    <scope>NUCLEOTIDE SEQUENCE</scope>
    <source>
        <strain evidence="1">ChiSxjej2B14-6234</strain>
    </source>
</reference>
<comment type="caution">
    <text evidence="1">The sequence shown here is derived from an EMBL/GenBank/DDBJ whole genome shotgun (WGS) entry which is preliminary data.</text>
</comment>
<protein>
    <submittedName>
        <fullName evidence="1">Uncharacterized protein</fullName>
    </submittedName>
</protein>
<dbReference type="Proteomes" id="UP000886887">
    <property type="component" value="Unassembled WGS sequence"/>
</dbReference>
<evidence type="ECO:0000313" key="1">
    <source>
        <dbReference type="EMBL" id="HIQ71742.1"/>
    </source>
</evidence>
<name>A0A9D0Z9Q2_9FIRM</name>
<evidence type="ECO:0000313" key="2">
    <source>
        <dbReference type="Proteomes" id="UP000886887"/>
    </source>
</evidence>
<reference evidence="1" key="1">
    <citation type="submission" date="2020-10" db="EMBL/GenBank/DDBJ databases">
        <authorList>
            <person name="Gilroy R."/>
        </authorList>
    </citation>
    <scope>NUCLEOTIDE SEQUENCE</scope>
    <source>
        <strain evidence="1">ChiSxjej2B14-6234</strain>
    </source>
</reference>
<organism evidence="1 2">
    <name type="scientific">Candidatus Onthenecus intestinigallinarum</name>
    <dbReference type="NCBI Taxonomy" id="2840875"/>
    <lineage>
        <taxon>Bacteria</taxon>
        <taxon>Bacillati</taxon>
        <taxon>Bacillota</taxon>
        <taxon>Clostridia</taxon>
        <taxon>Eubacteriales</taxon>
        <taxon>Candidatus Onthenecus</taxon>
    </lineage>
</organism>
<gene>
    <name evidence="1" type="ORF">IAB73_05995</name>
</gene>
<dbReference type="EMBL" id="DVFJ01000017">
    <property type="protein sequence ID" value="HIQ71742.1"/>
    <property type="molecule type" value="Genomic_DNA"/>
</dbReference>
<proteinExistence type="predicted"/>
<dbReference type="AlphaFoldDB" id="A0A9D0Z9Q2"/>
<accession>A0A9D0Z9Q2</accession>
<sequence length="470" mass="51710">MILRLDGFRGLWQARGDSDVPEGCAFDAHDVSTRLGALAAAPGFEAFLPPIRGDDGAYRPIGTLARLFRREKGDEIFVACTLDGVFTCDGPDGGWICRLSGPLFCDRWDCVAYETGGVDVLILTNAQDGMIALYGDDLRVERKQTPARFAVLGRHAERIFGAGVDGEPDSLYYSRPYDPFDWSADEQNPEMGGGVIRQPSWDGDRFVALQPLGAYLLALKTRSIYQLRGADPSSFVITPEYGADAPDAPDTVAVDGAAMFYLSGGEIAVYDGVCARLLAKDALCETLRGASFHNACAVQHGHVYYLALALDGSSYNDAVIEYDILRETFMLRRGVCVRAFLEGADGVYFTSSLDPCRVYRYGAGYGRDGLPASFAWTTGWLGGDSQRKRKDGFVVRFFAEGADGLCLRLAVQTERGRLERAVTLRPEGRTYRLRFPLRGVRFRLCLYGEDNRPWRIPGGLEVHTDDENLG</sequence>